<comment type="caution">
    <text evidence="1">The sequence shown here is derived from an EMBL/GenBank/DDBJ whole genome shotgun (WGS) entry which is preliminary data.</text>
</comment>
<organism evidence="1 2">
    <name type="scientific">Edaphosphingomonas haloaromaticamans</name>
    <dbReference type="NCBI Taxonomy" id="653954"/>
    <lineage>
        <taxon>Bacteria</taxon>
        <taxon>Pseudomonadati</taxon>
        <taxon>Pseudomonadota</taxon>
        <taxon>Alphaproteobacteria</taxon>
        <taxon>Sphingomonadales</taxon>
        <taxon>Rhizorhabdaceae</taxon>
        <taxon>Edaphosphingomonas</taxon>
    </lineage>
</organism>
<gene>
    <name evidence="1" type="ORF">BHE75_02234</name>
</gene>
<protein>
    <submittedName>
        <fullName evidence="1">Uncharacterized protein</fullName>
    </submittedName>
</protein>
<evidence type="ECO:0000313" key="2">
    <source>
        <dbReference type="Proteomes" id="UP000179467"/>
    </source>
</evidence>
<keyword evidence="2" id="KW-1185">Reference proteome</keyword>
<dbReference type="AlphaFoldDB" id="A0A1S1HDE4"/>
<evidence type="ECO:0000313" key="1">
    <source>
        <dbReference type="EMBL" id="OHT20239.1"/>
    </source>
</evidence>
<dbReference type="EMBL" id="MIPT01000001">
    <property type="protein sequence ID" value="OHT20239.1"/>
    <property type="molecule type" value="Genomic_DNA"/>
</dbReference>
<dbReference type="Proteomes" id="UP000179467">
    <property type="component" value="Unassembled WGS sequence"/>
</dbReference>
<proteinExistence type="predicted"/>
<accession>A0A1S1HDE4</accession>
<reference evidence="1 2" key="1">
    <citation type="submission" date="2016-09" db="EMBL/GenBank/DDBJ databases">
        <title>Metabolic pathway, cell adaptation mechanisms and a novel monoxygenase revealed through proteogenomic-transcription analysis of a Sphingomonas haloaromaticamans strain degrading the fungicide ortho-phenylphenol.</title>
        <authorList>
            <person name="Perruchon C."/>
            <person name="Papadopoulou E.S."/>
            <person name="Rousidou C."/>
            <person name="Vasileiadis S."/>
            <person name="Tanou G."/>
            <person name="Amoutzias G."/>
            <person name="Molassiotis A."/>
            <person name="Karpouzas D.G."/>
        </authorList>
    </citation>
    <scope>NUCLEOTIDE SEQUENCE [LARGE SCALE GENOMIC DNA]</scope>
    <source>
        <strain evidence="1 2">P3</strain>
    </source>
</reference>
<name>A0A1S1HDE4_9SPHN</name>
<sequence>MLVVYLTDLMELLQPKRIDRSHVATARQYRLSFDAITGGTNWAQTPLPAGALPVHQ</sequence>